<keyword evidence="5 15" id="KW-0227">DNA damage</keyword>
<reference evidence="18 19" key="1">
    <citation type="submission" date="2016-03" db="EMBL/GenBank/DDBJ databases">
        <title>Acetic acid bacteria sequencing.</title>
        <authorList>
            <person name="Brandt J."/>
            <person name="Jakob F."/>
            <person name="Vogel R.F."/>
        </authorList>
    </citation>
    <scope>NUCLEOTIDE SEQUENCE [LARGE SCALE GENOMIC DNA]</scope>
    <source>
        <strain evidence="18 19">NBRC 101099</strain>
    </source>
</reference>
<proteinExistence type="inferred from homology"/>
<comment type="catalytic activity">
    <reaction evidence="14 15">
        <text>2'-deoxyribonucleotide-(2'-deoxyribose 5'-phosphate)-2'-deoxyribonucleotide-DNA = a 3'-end 2'-deoxyribonucleotide-(2,3-dehydro-2,3-deoxyribose 5'-phosphate)-DNA + a 5'-end 5'-phospho-2'-deoxyribonucleoside-DNA + H(+)</text>
        <dbReference type="Rhea" id="RHEA:66592"/>
        <dbReference type="Rhea" id="RHEA-COMP:13180"/>
        <dbReference type="Rhea" id="RHEA-COMP:16897"/>
        <dbReference type="Rhea" id="RHEA-COMP:17067"/>
        <dbReference type="ChEBI" id="CHEBI:15378"/>
        <dbReference type="ChEBI" id="CHEBI:136412"/>
        <dbReference type="ChEBI" id="CHEBI:157695"/>
        <dbReference type="ChEBI" id="CHEBI:167181"/>
        <dbReference type="EC" id="4.2.99.18"/>
    </reaction>
</comment>
<dbReference type="GO" id="GO:0140078">
    <property type="term" value="F:class I DNA-(apurinic or apyrimidinic site) endonuclease activity"/>
    <property type="evidence" value="ECO:0007669"/>
    <property type="project" value="UniProtKB-EC"/>
</dbReference>
<dbReference type="AlphaFoldDB" id="A0A1U9KMP6"/>
<name>A0A1U9KMP6_9PROT</name>
<evidence type="ECO:0000256" key="1">
    <source>
        <dbReference type="ARBA" id="ARBA00001668"/>
    </source>
</evidence>
<dbReference type="PROSITE" id="PS51066">
    <property type="entry name" value="ZF_FPG_2"/>
    <property type="match status" value="1"/>
</dbReference>
<evidence type="ECO:0000259" key="17">
    <source>
        <dbReference type="PROSITE" id="PS51068"/>
    </source>
</evidence>
<feature type="domain" description="Formamidopyrimidine-DNA glycosylase catalytic" evidence="17">
    <location>
        <begin position="2"/>
        <end position="115"/>
    </location>
</feature>
<dbReference type="InterPro" id="IPR020629">
    <property type="entry name" value="FPG_Glyclase"/>
</dbReference>
<dbReference type="Proteomes" id="UP000188604">
    <property type="component" value="Chromosome"/>
</dbReference>
<feature type="active site" description="Proton donor; for delta-elimination activity" evidence="15">
    <location>
        <position position="269"/>
    </location>
</feature>
<evidence type="ECO:0000313" key="19">
    <source>
        <dbReference type="Proteomes" id="UP000188604"/>
    </source>
</evidence>
<keyword evidence="7 15" id="KW-0378">Hydrolase</keyword>
<evidence type="ECO:0000256" key="9">
    <source>
        <dbReference type="ARBA" id="ARBA00023125"/>
    </source>
</evidence>
<keyword evidence="19" id="KW-1185">Reference proteome</keyword>
<dbReference type="RefSeq" id="WP_077806027.1">
    <property type="nucleotide sequence ID" value="NZ_BJXS01000004.1"/>
</dbReference>
<dbReference type="PANTHER" id="PTHR22993">
    <property type="entry name" value="FORMAMIDOPYRIMIDINE-DNA GLYCOSYLASE"/>
    <property type="match status" value="1"/>
</dbReference>
<keyword evidence="6 15" id="KW-0863">Zinc-finger</keyword>
<dbReference type="Gene3D" id="1.10.8.50">
    <property type="match status" value="1"/>
</dbReference>
<keyword evidence="11 15" id="KW-0456">Lyase</keyword>
<dbReference type="SMART" id="SM01232">
    <property type="entry name" value="H2TH"/>
    <property type="match status" value="1"/>
</dbReference>
<dbReference type="EMBL" id="CP014691">
    <property type="protein sequence ID" value="AQS87059.1"/>
    <property type="molecule type" value="Genomic_DNA"/>
</dbReference>
<dbReference type="NCBIfam" id="NF002211">
    <property type="entry name" value="PRK01103.1"/>
    <property type="match status" value="1"/>
</dbReference>
<dbReference type="HAMAP" id="MF_00103">
    <property type="entry name" value="Fapy_DNA_glycosyl"/>
    <property type="match status" value="1"/>
</dbReference>
<dbReference type="GO" id="GO:0006284">
    <property type="term" value="P:base-excision repair"/>
    <property type="evidence" value="ECO:0007669"/>
    <property type="project" value="InterPro"/>
</dbReference>
<organism evidence="18 19">
    <name type="scientific">Neoasaia chiangmaiensis</name>
    <dbReference type="NCBI Taxonomy" id="320497"/>
    <lineage>
        <taxon>Bacteria</taxon>
        <taxon>Pseudomonadati</taxon>
        <taxon>Pseudomonadota</taxon>
        <taxon>Alphaproteobacteria</taxon>
        <taxon>Acetobacterales</taxon>
        <taxon>Acetobacteraceae</taxon>
        <taxon>Neoasaia</taxon>
    </lineage>
</organism>
<feature type="domain" description="FPG-type" evidence="16">
    <location>
        <begin position="240"/>
        <end position="279"/>
    </location>
</feature>
<evidence type="ECO:0000256" key="15">
    <source>
        <dbReference type="HAMAP-Rule" id="MF_00103"/>
    </source>
</evidence>
<evidence type="ECO:0000256" key="6">
    <source>
        <dbReference type="ARBA" id="ARBA00022771"/>
    </source>
</evidence>
<dbReference type="NCBIfam" id="TIGR00577">
    <property type="entry name" value="fpg"/>
    <property type="match status" value="1"/>
</dbReference>
<comment type="cofactor">
    <cofactor evidence="15">
        <name>Zn(2+)</name>
        <dbReference type="ChEBI" id="CHEBI:29105"/>
    </cofactor>
    <text evidence="15">Binds 1 zinc ion per subunit.</text>
</comment>
<keyword evidence="8 15" id="KW-0862">Zinc</keyword>
<dbReference type="GO" id="GO:0008270">
    <property type="term" value="F:zinc ion binding"/>
    <property type="evidence" value="ECO:0007669"/>
    <property type="project" value="UniProtKB-UniRule"/>
</dbReference>
<dbReference type="FunFam" id="1.10.8.50:FF:000003">
    <property type="entry name" value="Formamidopyrimidine-DNA glycosylase"/>
    <property type="match status" value="1"/>
</dbReference>
<dbReference type="Pfam" id="PF06831">
    <property type="entry name" value="H2TH"/>
    <property type="match status" value="1"/>
</dbReference>
<feature type="active site" description="Schiff-base intermediate with DNA" evidence="15">
    <location>
        <position position="2"/>
    </location>
</feature>
<dbReference type="PANTHER" id="PTHR22993:SF9">
    <property type="entry name" value="FORMAMIDOPYRIMIDINE-DNA GLYCOSYLASE"/>
    <property type="match status" value="1"/>
</dbReference>
<comment type="similarity">
    <text evidence="2 15">Belongs to the FPG family.</text>
</comment>
<comment type="function">
    <text evidence="15">Involved in base excision repair of DNA damaged by oxidation or by mutagenic agents. Acts as DNA glycosylase that recognizes and removes damaged bases. Has a preference for oxidized purines, such as 7,8-dihydro-8-oxoguanine (8-oxoG). Has AP (apurinic/apyrimidinic) lyase activity and introduces nicks in the DNA strand. Cleaves the DNA backbone by beta-delta elimination to generate a single-strand break at the site of the removed base with both 3'- and 5'-phosphates.</text>
</comment>
<evidence type="ECO:0000256" key="7">
    <source>
        <dbReference type="ARBA" id="ARBA00022801"/>
    </source>
</evidence>
<feature type="binding site" evidence="15">
    <location>
        <position position="112"/>
    </location>
    <ligand>
        <name>DNA</name>
        <dbReference type="ChEBI" id="CHEBI:16991"/>
    </ligand>
</feature>
<keyword evidence="13 15" id="KW-0326">Glycosidase</keyword>
<evidence type="ECO:0000256" key="14">
    <source>
        <dbReference type="ARBA" id="ARBA00044632"/>
    </source>
</evidence>
<dbReference type="InterPro" id="IPR012319">
    <property type="entry name" value="FPG_cat"/>
</dbReference>
<dbReference type="InterPro" id="IPR010979">
    <property type="entry name" value="Ribosomal_uS13-like_H2TH"/>
</dbReference>
<evidence type="ECO:0000313" key="18">
    <source>
        <dbReference type="EMBL" id="AQS87059.1"/>
    </source>
</evidence>
<evidence type="ECO:0000256" key="5">
    <source>
        <dbReference type="ARBA" id="ARBA00022763"/>
    </source>
</evidence>
<protein>
    <recommendedName>
        <fullName evidence="15">Formamidopyrimidine-DNA glycosylase</fullName>
        <shortName evidence="15">Fapy-DNA glycosylase</shortName>
        <ecNumber evidence="15">3.2.2.23</ecNumber>
    </recommendedName>
    <alternativeName>
        <fullName evidence="15">DNA-(apurinic or apyrimidinic site) lyase MutM</fullName>
        <shortName evidence="15">AP lyase MutM</shortName>
        <ecNumber evidence="15">4.2.99.18</ecNumber>
    </alternativeName>
</protein>
<dbReference type="EC" id="3.2.2.23" evidence="15"/>
<dbReference type="PROSITE" id="PS51068">
    <property type="entry name" value="FPG_CAT"/>
    <property type="match status" value="1"/>
</dbReference>
<evidence type="ECO:0000256" key="3">
    <source>
        <dbReference type="ARBA" id="ARBA00011245"/>
    </source>
</evidence>
<dbReference type="STRING" id="320497.A0U93_02895"/>
<evidence type="ECO:0000256" key="2">
    <source>
        <dbReference type="ARBA" id="ARBA00009409"/>
    </source>
</evidence>
<dbReference type="KEGG" id="nch:A0U93_02895"/>
<dbReference type="OrthoDB" id="9800855at2"/>
<dbReference type="Pfam" id="PF01149">
    <property type="entry name" value="Fapy_DNA_glyco"/>
    <property type="match status" value="1"/>
</dbReference>
<keyword evidence="9 15" id="KW-0238">DNA-binding</keyword>
<sequence length="282" mass="31254">MPELPEVETVLRELRAALEGQTLRRVIVRRDSLRWPIPKGFASRTERRKVVSLRRRGKYILIRLDSDDSILLHLGMSGRIRIMRAEGVDFVRHEHVVLETDGGLHIGFVDPRRFGALDLMPTTDEDMHPLLAKIGLEPLGPDFTTTRLAALLRGRKGPIKTVLLDQRLIAGLGNIYVCEALFRAGIHPEIRACDVAADAVVRLAAVIPVILENAIAAGGSSLRDYARTDGKSGGFQDLHQVYGREHEACPDCPGQPLCAGIRRIVQAGRSTFYCPQRQHPAS</sequence>
<evidence type="ECO:0000259" key="16">
    <source>
        <dbReference type="PROSITE" id="PS51066"/>
    </source>
</evidence>
<dbReference type="InterPro" id="IPR000214">
    <property type="entry name" value="Znf_DNA_glyclase/AP_lyase"/>
</dbReference>
<dbReference type="SUPFAM" id="SSF81624">
    <property type="entry name" value="N-terminal domain of MutM-like DNA repair proteins"/>
    <property type="match status" value="1"/>
</dbReference>
<evidence type="ECO:0000256" key="10">
    <source>
        <dbReference type="ARBA" id="ARBA00023204"/>
    </source>
</evidence>
<evidence type="ECO:0000256" key="4">
    <source>
        <dbReference type="ARBA" id="ARBA00022723"/>
    </source>
</evidence>
<accession>A0A1U9KMP6</accession>
<evidence type="ECO:0000256" key="13">
    <source>
        <dbReference type="ARBA" id="ARBA00023295"/>
    </source>
</evidence>
<dbReference type="Gene3D" id="3.20.190.10">
    <property type="entry name" value="MutM-like, N-terminal"/>
    <property type="match status" value="1"/>
</dbReference>
<dbReference type="InterPro" id="IPR035937">
    <property type="entry name" value="FPG_N"/>
</dbReference>
<evidence type="ECO:0000256" key="11">
    <source>
        <dbReference type="ARBA" id="ARBA00023239"/>
    </source>
</evidence>
<dbReference type="SMART" id="SM00898">
    <property type="entry name" value="Fapy_DNA_glyco"/>
    <property type="match status" value="1"/>
</dbReference>
<gene>
    <name evidence="15" type="primary">mutM</name>
    <name evidence="15" type="synonym">fpg</name>
    <name evidence="18" type="ORF">A0U93_02895</name>
</gene>
<feature type="active site" description="Proton donor; for beta-elimination activity" evidence="15">
    <location>
        <position position="58"/>
    </location>
</feature>
<keyword evidence="10 15" id="KW-0234">DNA repair</keyword>
<dbReference type="InterPro" id="IPR015886">
    <property type="entry name" value="H2TH_FPG"/>
</dbReference>
<dbReference type="GO" id="GO:0034039">
    <property type="term" value="F:8-oxo-7,8-dihydroguanine DNA N-glycosylase activity"/>
    <property type="evidence" value="ECO:0007669"/>
    <property type="project" value="TreeGrafter"/>
</dbReference>
<dbReference type="SUPFAM" id="SSF46946">
    <property type="entry name" value="S13-like H2TH domain"/>
    <property type="match status" value="1"/>
</dbReference>
<feature type="binding site" evidence="15">
    <location>
        <position position="155"/>
    </location>
    <ligand>
        <name>DNA</name>
        <dbReference type="ChEBI" id="CHEBI:16991"/>
    </ligand>
</feature>
<comment type="catalytic activity">
    <reaction evidence="1 15">
        <text>Hydrolysis of DNA containing ring-opened 7-methylguanine residues, releasing 2,6-diamino-4-hydroxy-5-(N-methyl)formamidopyrimidine.</text>
        <dbReference type="EC" id="3.2.2.23"/>
    </reaction>
</comment>
<keyword evidence="4 15" id="KW-0479">Metal-binding</keyword>
<feature type="binding site" evidence="15">
    <location>
        <position position="93"/>
    </location>
    <ligand>
        <name>DNA</name>
        <dbReference type="ChEBI" id="CHEBI:16991"/>
    </ligand>
</feature>
<dbReference type="CDD" id="cd08966">
    <property type="entry name" value="EcFpg-like_N"/>
    <property type="match status" value="1"/>
</dbReference>
<dbReference type="EC" id="4.2.99.18" evidence="15"/>
<dbReference type="SUPFAM" id="SSF57716">
    <property type="entry name" value="Glucocorticoid receptor-like (DNA-binding domain)"/>
    <property type="match status" value="1"/>
</dbReference>
<feature type="active site" description="Proton donor" evidence="15">
    <location>
        <position position="3"/>
    </location>
</feature>
<keyword evidence="12 15" id="KW-0511">Multifunctional enzyme</keyword>
<evidence type="ECO:0000256" key="12">
    <source>
        <dbReference type="ARBA" id="ARBA00023268"/>
    </source>
</evidence>
<dbReference type="GO" id="GO:0003684">
    <property type="term" value="F:damaged DNA binding"/>
    <property type="evidence" value="ECO:0007669"/>
    <property type="project" value="InterPro"/>
</dbReference>
<evidence type="ECO:0000256" key="8">
    <source>
        <dbReference type="ARBA" id="ARBA00022833"/>
    </source>
</evidence>
<comment type="subunit">
    <text evidence="3 15">Monomer.</text>
</comment>